<dbReference type="AlphaFoldDB" id="A0A4U6QMC6"/>
<name>A0A4U6QMC6_9ACTN</name>
<evidence type="ECO:0000256" key="3">
    <source>
        <dbReference type="ARBA" id="ARBA00023163"/>
    </source>
</evidence>
<accession>A0A4U6QMC6</accession>
<protein>
    <submittedName>
        <fullName evidence="6">LacI family transcriptional regulator</fullName>
    </submittedName>
</protein>
<evidence type="ECO:0000313" key="7">
    <source>
        <dbReference type="Proteomes" id="UP000306985"/>
    </source>
</evidence>
<gene>
    <name evidence="6" type="ORF">FDO65_09345</name>
</gene>
<evidence type="ECO:0000256" key="4">
    <source>
        <dbReference type="SAM" id="MobiDB-lite"/>
    </source>
</evidence>
<evidence type="ECO:0000256" key="1">
    <source>
        <dbReference type="ARBA" id="ARBA00023015"/>
    </source>
</evidence>
<organism evidence="6 7">
    <name type="scientific">Nakamurella flava</name>
    <dbReference type="NCBI Taxonomy" id="2576308"/>
    <lineage>
        <taxon>Bacteria</taxon>
        <taxon>Bacillati</taxon>
        <taxon>Actinomycetota</taxon>
        <taxon>Actinomycetes</taxon>
        <taxon>Nakamurellales</taxon>
        <taxon>Nakamurellaceae</taxon>
        <taxon>Nakamurella</taxon>
    </lineage>
</organism>
<comment type="caution">
    <text evidence="6">The sequence shown here is derived from an EMBL/GenBank/DDBJ whole genome shotgun (WGS) entry which is preliminary data.</text>
</comment>
<keyword evidence="1" id="KW-0805">Transcription regulation</keyword>
<dbReference type="SUPFAM" id="SSF53822">
    <property type="entry name" value="Periplasmic binding protein-like I"/>
    <property type="match status" value="1"/>
</dbReference>
<keyword evidence="2" id="KW-0238">DNA-binding</keyword>
<proteinExistence type="predicted"/>
<dbReference type="SUPFAM" id="SSF47413">
    <property type="entry name" value="lambda repressor-like DNA-binding domains"/>
    <property type="match status" value="1"/>
</dbReference>
<dbReference type="Pfam" id="PF13377">
    <property type="entry name" value="Peripla_BP_3"/>
    <property type="match status" value="1"/>
</dbReference>
<dbReference type="InterPro" id="IPR028082">
    <property type="entry name" value="Peripla_BP_I"/>
</dbReference>
<dbReference type="Gene3D" id="1.10.260.40">
    <property type="entry name" value="lambda repressor-like DNA-binding domains"/>
    <property type="match status" value="1"/>
</dbReference>
<dbReference type="Proteomes" id="UP000306985">
    <property type="component" value="Unassembled WGS sequence"/>
</dbReference>
<dbReference type="InterPro" id="IPR000843">
    <property type="entry name" value="HTH_LacI"/>
</dbReference>
<dbReference type="InterPro" id="IPR046335">
    <property type="entry name" value="LacI/GalR-like_sensor"/>
</dbReference>
<dbReference type="GO" id="GO:0000976">
    <property type="term" value="F:transcription cis-regulatory region binding"/>
    <property type="evidence" value="ECO:0007669"/>
    <property type="project" value="TreeGrafter"/>
</dbReference>
<dbReference type="CDD" id="cd06267">
    <property type="entry name" value="PBP1_LacI_sugar_binding-like"/>
    <property type="match status" value="1"/>
</dbReference>
<dbReference type="OrthoDB" id="3467214at2"/>
<evidence type="ECO:0000256" key="2">
    <source>
        <dbReference type="ARBA" id="ARBA00023125"/>
    </source>
</evidence>
<dbReference type="PANTHER" id="PTHR30146">
    <property type="entry name" value="LACI-RELATED TRANSCRIPTIONAL REPRESSOR"/>
    <property type="match status" value="1"/>
</dbReference>
<dbReference type="PANTHER" id="PTHR30146:SF109">
    <property type="entry name" value="HTH-TYPE TRANSCRIPTIONAL REGULATOR GALS"/>
    <property type="match status" value="1"/>
</dbReference>
<reference evidence="6 7" key="1">
    <citation type="submission" date="2019-05" db="EMBL/GenBank/DDBJ databases">
        <title>Nakamurella sp. N5BH11, whole genome shotgun sequence.</title>
        <authorList>
            <person name="Tuo L."/>
        </authorList>
    </citation>
    <scope>NUCLEOTIDE SEQUENCE [LARGE SCALE GENOMIC DNA]</scope>
    <source>
        <strain evidence="6 7">N5BH11</strain>
    </source>
</reference>
<keyword evidence="7" id="KW-1185">Reference proteome</keyword>
<dbReference type="Pfam" id="PF00356">
    <property type="entry name" value="LacI"/>
    <property type="match status" value="1"/>
</dbReference>
<dbReference type="GO" id="GO:0003700">
    <property type="term" value="F:DNA-binding transcription factor activity"/>
    <property type="evidence" value="ECO:0007669"/>
    <property type="project" value="TreeGrafter"/>
</dbReference>
<dbReference type="InterPro" id="IPR010982">
    <property type="entry name" value="Lambda_DNA-bd_dom_sf"/>
</dbReference>
<feature type="domain" description="HTH lacI-type" evidence="5">
    <location>
        <begin position="23"/>
        <end position="77"/>
    </location>
</feature>
<evidence type="ECO:0000313" key="6">
    <source>
        <dbReference type="EMBL" id="TKV61733.1"/>
    </source>
</evidence>
<keyword evidence="3" id="KW-0804">Transcription</keyword>
<evidence type="ECO:0000259" key="5">
    <source>
        <dbReference type="PROSITE" id="PS50932"/>
    </source>
</evidence>
<feature type="region of interest" description="Disordered" evidence="4">
    <location>
        <begin position="331"/>
        <end position="355"/>
    </location>
</feature>
<dbReference type="SMART" id="SM00354">
    <property type="entry name" value="HTH_LACI"/>
    <property type="match status" value="1"/>
</dbReference>
<dbReference type="EMBL" id="SZZH01000001">
    <property type="protein sequence ID" value="TKV61733.1"/>
    <property type="molecule type" value="Genomic_DNA"/>
</dbReference>
<dbReference type="PROSITE" id="PS50932">
    <property type="entry name" value="HTH_LACI_2"/>
    <property type="match status" value="1"/>
</dbReference>
<dbReference type="CDD" id="cd01392">
    <property type="entry name" value="HTH_LacI"/>
    <property type="match status" value="1"/>
</dbReference>
<sequence>MEAVKGWRPESWGRVTDVVERRPTIYDVAERAGVSKSLVSLVLRDSPKVSEQRREAVLAAIADLGYRPSQAATQLASSRARSVELLVDDYRNLSFVGLVQGLRRGLTGQGYHLTVTEIPRFGNRLDVPGVAPAADARVLAGEPGRALLAGWNGPTVVAGWRGDDARGEAEIARLEADLVAADDELGARLATDHLLDLGHRWIGHLSGSSGPAVHRRAGYQQAMAEAGLPALVVGDRGTTEDDGYLSASTLLDGHPEITALVAANDLMAVGALAAAHERGRTIPTDMSIVGYDDSPLARYRVLDLTTVDDRSVPVGEAAAQALLRRIDDPHQPATRTLIPPELIVRGTTGPAPTHP</sequence>
<dbReference type="Gene3D" id="3.40.50.2300">
    <property type="match status" value="2"/>
</dbReference>